<comment type="caution">
    <text evidence="2">The sequence shown here is derived from an EMBL/GenBank/DDBJ whole genome shotgun (WGS) entry which is preliminary data.</text>
</comment>
<feature type="signal peptide" evidence="1">
    <location>
        <begin position="1"/>
        <end position="22"/>
    </location>
</feature>
<name>A0A550I6Z2_9FLAO</name>
<protein>
    <submittedName>
        <fullName evidence="2">Uncharacterized protein</fullName>
    </submittedName>
</protein>
<dbReference type="RefSeq" id="WP_143409519.1">
    <property type="nucleotide sequence ID" value="NZ_VHSF01000001.1"/>
</dbReference>
<gene>
    <name evidence="2" type="ORF">FGM01_02325</name>
</gene>
<accession>A0A550I6Z2</accession>
<dbReference type="AlphaFoldDB" id="A0A550I6Z2"/>
<proteinExistence type="predicted"/>
<evidence type="ECO:0000313" key="2">
    <source>
        <dbReference type="EMBL" id="TRO66746.1"/>
    </source>
</evidence>
<evidence type="ECO:0000256" key="1">
    <source>
        <dbReference type="SAM" id="SignalP"/>
    </source>
</evidence>
<organism evidence="2 3">
    <name type="scientific">Christiangramia sabulilitoris</name>
    <dbReference type="NCBI Taxonomy" id="2583991"/>
    <lineage>
        <taxon>Bacteria</taxon>
        <taxon>Pseudomonadati</taxon>
        <taxon>Bacteroidota</taxon>
        <taxon>Flavobacteriia</taxon>
        <taxon>Flavobacteriales</taxon>
        <taxon>Flavobacteriaceae</taxon>
        <taxon>Christiangramia</taxon>
    </lineage>
</organism>
<dbReference type="EMBL" id="VHSF01000001">
    <property type="protein sequence ID" value="TRO66746.1"/>
    <property type="molecule type" value="Genomic_DNA"/>
</dbReference>
<reference evidence="2 3" key="1">
    <citation type="submission" date="2019-06" db="EMBL/GenBank/DDBJ databases">
        <title>Gramella sabulilitoris sp. nov., isolated from a marine sand.</title>
        <authorList>
            <person name="Yoon J.-H."/>
        </authorList>
    </citation>
    <scope>NUCLEOTIDE SEQUENCE [LARGE SCALE GENOMIC DNA]</scope>
    <source>
        <strain evidence="2 3">HSMS-1</strain>
    </source>
</reference>
<sequence>MKIKSRLTSFLFIVGLALGMSAQQGPNQAFWVHEDQVKPSMMNEYEKTSKELVEACKSNNISDINWTVASMNDGTYLSITPIKGMSDIENMNFNDLREKMGDESFSKIFEDFDKCYDKHGDYVTILIPNLSYMPDGLSTSTPGQNYRVWHRMDVSPANVQKFQAKMKELKDMFASKNSKLPYRVYRSGFGNMGDSFVAVLSAKDAMDYDSRSTENQKLLGEEGDKLFDELFDYVDAYSVKRGGMRPDLSYQPAGEANNNAKD</sequence>
<dbReference type="Proteomes" id="UP000315131">
    <property type="component" value="Unassembled WGS sequence"/>
</dbReference>
<keyword evidence="1" id="KW-0732">Signal</keyword>
<dbReference type="OrthoDB" id="1426903at2"/>
<keyword evidence="3" id="KW-1185">Reference proteome</keyword>
<feature type="chain" id="PRO_5022162015" evidence="1">
    <location>
        <begin position="23"/>
        <end position="262"/>
    </location>
</feature>
<evidence type="ECO:0000313" key="3">
    <source>
        <dbReference type="Proteomes" id="UP000315131"/>
    </source>
</evidence>